<reference evidence="1 2" key="1">
    <citation type="journal article" date="2014" name="PLoS ONE">
        <title>Global Analysis of Gene Expression Profiles in Physic Nut (Jatropha curcas L.) Seedlings Exposed to Salt Stress.</title>
        <authorList>
            <person name="Zhang L."/>
            <person name="Zhang C."/>
            <person name="Wu P."/>
            <person name="Chen Y."/>
            <person name="Li M."/>
            <person name="Jiang H."/>
            <person name="Wu G."/>
        </authorList>
    </citation>
    <scope>NUCLEOTIDE SEQUENCE [LARGE SCALE GENOMIC DNA]</scope>
    <source>
        <strain evidence="2">cv. GZQX0401</strain>
        <tissue evidence="1">Young leaves</tissue>
    </source>
</reference>
<evidence type="ECO:0000313" key="1">
    <source>
        <dbReference type="EMBL" id="KDP44634.1"/>
    </source>
</evidence>
<name>A0A067LK06_JATCU</name>
<organism evidence="1 2">
    <name type="scientific">Jatropha curcas</name>
    <name type="common">Barbados nut</name>
    <dbReference type="NCBI Taxonomy" id="180498"/>
    <lineage>
        <taxon>Eukaryota</taxon>
        <taxon>Viridiplantae</taxon>
        <taxon>Streptophyta</taxon>
        <taxon>Embryophyta</taxon>
        <taxon>Tracheophyta</taxon>
        <taxon>Spermatophyta</taxon>
        <taxon>Magnoliopsida</taxon>
        <taxon>eudicotyledons</taxon>
        <taxon>Gunneridae</taxon>
        <taxon>Pentapetalae</taxon>
        <taxon>rosids</taxon>
        <taxon>fabids</taxon>
        <taxon>Malpighiales</taxon>
        <taxon>Euphorbiaceae</taxon>
        <taxon>Crotonoideae</taxon>
        <taxon>Jatropheae</taxon>
        <taxon>Jatropha</taxon>
    </lineage>
</organism>
<keyword evidence="2" id="KW-1185">Reference proteome</keyword>
<protein>
    <submittedName>
        <fullName evidence="1">Uncharacterized protein</fullName>
    </submittedName>
</protein>
<proteinExistence type="predicted"/>
<gene>
    <name evidence="1" type="ORF">JCGZ_22053</name>
</gene>
<accession>A0A067LK06</accession>
<dbReference type="EMBL" id="KK914247">
    <property type="protein sequence ID" value="KDP44634.1"/>
    <property type="molecule type" value="Genomic_DNA"/>
</dbReference>
<dbReference type="Proteomes" id="UP000027138">
    <property type="component" value="Unassembled WGS sequence"/>
</dbReference>
<evidence type="ECO:0000313" key="2">
    <source>
        <dbReference type="Proteomes" id="UP000027138"/>
    </source>
</evidence>
<dbReference type="AlphaFoldDB" id="A0A067LK06"/>
<sequence length="106" mass="12252">MGSSSDEDVQVLIEHSEDEAVESGVGDTKGRKENVRILDVASDIDEDELFDICYMYDIFLENKLARPSEYIRANEPLNSDSIMLYKEDIRSRIRLPLFEPLKSFFQ</sequence>